<dbReference type="Pfam" id="PF01613">
    <property type="entry name" value="Flavin_Reduct"/>
    <property type="match status" value="1"/>
</dbReference>
<evidence type="ECO:0000256" key="2">
    <source>
        <dbReference type="ARBA" id="ARBA00022630"/>
    </source>
</evidence>
<evidence type="ECO:0000259" key="4">
    <source>
        <dbReference type="SMART" id="SM00903"/>
    </source>
</evidence>
<proteinExistence type="inferred from homology"/>
<name>X1DPA7_9ZZZZ</name>
<accession>X1DPA7</accession>
<dbReference type="PANTHER" id="PTHR43567:SF1">
    <property type="entry name" value="FLAVOREDOXIN"/>
    <property type="match status" value="1"/>
</dbReference>
<gene>
    <name evidence="5" type="ORF">S03H2_01935</name>
</gene>
<comment type="similarity">
    <text evidence="3">Belongs to the flavoredoxin family.</text>
</comment>
<evidence type="ECO:0000256" key="1">
    <source>
        <dbReference type="ARBA" id="ARBA00001917"/>
    </source>
</evidence>
<organism evidence="5">
    <name type="scientific">marine sediment metagenome</name>
    <dbReference type="NCBI Taxonomy" id="412755"/>
    <lineage>
        <taxon>unclassified sequences</taxon>
        <taxon>metagenomes</taxon>
        <taxon>ecological metagenomes</taxon>
    </lineage>
</organism>
<dbReference type="Gene3D" id="2.30.110.10">
    <property type="entry name" value="Electron Transport, Fmn-binding Protein, Chain A"/>
    <property type="match status" value="1"/>
</dbReference>
<dbReference type="AlphaFoldDB" id="X1DPA7"/>
<comment type="cofactor">
    <cofactor evidence="1">
        <name>FMN</name>
        <dbReference type="ChEBI" id="CHEBI:58210"/>
    </cofactor>
</comment>
<comment type="caution">
    <text evidence="5">The sequence shown here is derived from an EMBL/GenBank/DDBJ whole genome shotgun (WGS) entry which is preliminary data.</text>
</comment>
<dbReference type="SMART" id="SM00903">
    <property type="entry name" value="Flavin_Reduct"/>
    <property type="match status" value="1"/>
</dbReference>
<dbReference type="PANTHER" id="PTHR43567">
    <property type="entry name" value="FLAVOREDOXIN-RELATED-RELATED"/>
    <property type="match status" value="1"/>
</dbReference>
<protein>
    <recommendedName>
        <fullName evidence="4">Flavin reductase like domain-containing protein</fullName>
    </recommendedName>
</protein>
<evidence type="ECO:0000313" key="5">
    <source>
        <dbReference type="EMBL" id="GAH22791.1"/>
    </source>
</evidence>
<dbReference type="InterPro" id="IPR012349">
    <property type="entry name" value="Split_barrel_FMN-bd"/>
</dbReference>
<dbReference type="EMBL" id="BARU01000606">
    <property type="protein sequence ID" value="GAH22791.1"/>
    <property type="molecule type" value="Genomic_DNA"/>
</dbReference>
<dbReference type="GO" id="GO:0010181">
    <property type="term" value="F:FMN binding"/>
    <property type="evidence" value="ECO:0007669"/>
    <property type="project" value="InterPro"/>
</dbReference>
<dbReference type="SUPFAM" id="SSF50475">
    <property type="entry name" value="FMN-binding split barrel"/>
    <property type="match status" value="1"/>
</dbReference>
<dbReference type="InterPro" id="IPR052174">
    <property type="entry name" value="Flavoredoxin"/>
</dbReference>
<evidence type="ECO:0000256" key="3">
    <source>
        <dbReference type="ARBA" id="ARBA00038054"/>
    </source>
</evidence>
<reference evidence="5" key="1">
    <citation type="journal article" date="2014" name="Front. Microbiol.">
        <title>High frequency of phylogenetically diverse reductive dehalogenase-homologous genes in deep subseafloor sedimentary metagenomes.</title>
        <authorList>
            <person name="Kawai M."/>
            <person name="Futagami T."/>
            <person name="Toyoda A."/>
            <person name="Takaki Y."/>
            <person name="Nishi S."/>
            <person name="Hori S."/>
            <person name="Arai W."/>
            <person name="Tsubouchi T."/>
            <person name="Morono Y."/>
            <person name="Uchiyama I."/>
            <person name="Ito T."/>
            <person name="Fujiyama A."/>
            <person name="Inagaki F."/>
            <person name="Takami H."/>
        </authorList>
    </citation>
    <scope>NUCLEOTIDE SEQUENCE</scope>
    <source>
        <strain evidence="5">Expedition CK06-06</strain>
    </source>
</reference>
<dbReference type="InterPro" id="IPR002563">
    <property type="entry name" value="Flavin_Rdtase-like_dom"/>
</dbReference>
<sequence>MKKLLDSVSAGLYPNPVLLVSSEYQGEESIITLSWAGNSCSNPPIMSLGIRKERHSHNIIKQSMEFVINIPTTNMLDKVEICGTKSGKDIDKWLKCDFTKGQSKVVNVPHIEECPVSLECKVIQIIELGSHDLFLGEVVAIHMDEKWNSEQYPDLLTYVRGIYKKCVEL</sequence>
<keyword evidence="2" id="KW-0285">Flavoprotein</keyword>
<feature type="domain" description="Flavin reductase like" evidence="4">
    <location>
        <begin position="10"/>
        <end position="165"/>
    </location>
</feature>